<evidence type="ECO:0000313" key="2">
    <source>
        <dbReference type="EMBL" id="KAF7414409.1"/>
    </source>
</evidence>
<comment type="caution">
    <text evidence="2">The sequence shown here is derived from an EMBL/GenBank/DDBJ whole genome shotgun (WGS) entry which is preliminary data.</text>
</comment>
<dbReference type="EMBL" id="JACSDZ010000002">
    <property type="protein sequence ID" value="KAF7414409.1"/>
    <property type="molecule type" value="Genomic_DNA"/>
</dbReference>
<accession>A0A834NN48</accession>
<organism evidence="2 3">
    <name type="scientific">Vespula germanica</name>
    <name type="common">German yellow jacket</name>
    <name type="synonym">Paravespula germanica</name>
    <dbReference type="NCBI Taxonomy" id="30212"/>
    <lineage>
        <taxon>Eukaryota</taxon>
        <taxon>Metazoa</taxon>
        <taxon>Ecdysozoa</taxon>
        <taxon>Arthropoda</taxon>
        <taxon>Hexapoda</taxon>
        <taxon>Insecta</taxon>
        <taxon>Pterygota</taxon>
        <taxon>Neoptera</taxon>
        <taxon>Endopterygota</taxon>
        <taxon>Hymenoptera</taxon>
        <taxon>Apocrita</taxon>
        <taxon>Aculeata</taxon>
        <taxon>Vespoidea</taxon>
        <taxon>Vespidae</taxon>
        <taxon>Vespinae</taxon>
        <taxon>Vespula</taxon>
    </lineage>
</organism>
<name>A0A834NN48_VESGE</name>
<dbReference type="AlphaFoldDB" id="A0A834NN48"/>
<protein>
    <submittedName>
        <fullName evidence="2">Uncharacterized protein</fullName>
    </submittedName>
</protein>
<dbReference type="Proteomes" id="UP000617340">
    <property type="component" value="Unassembled WGS sequence"/>
</dbReference>
<gene>
    <name evidence="2" type="ORF">HZH68_002898</name>
</gene>
<sequence>MPGHGIQVPGEPGHANPSPVKTDHAIPGPTQTAHAGHVYPSLGESGCPTTPNRAPESSVTSTHARRERPRWVMPIRIPENLPTPAQAEQH</sequence>
<reference evidence="2" key="1">
    <citation type="journal article" date="2020" name="G3 (Bethesda)">
        <title>High-Quality Assemblies for Three Invasive Social Wasps from the &lt;i&gt;Vespula&lt;/i&gt; Genus.</title>
        <authorList>
            <person name="Harrop T.W.R."/>
            <person name="Guhlin J."/>
            <person name="McLaughlin G.M."/>
            <person name="Permina E."/>
            <person name="Stockwell P."/>
            <person name="Gilligan J."/>
            <person name="Le Lec M.F."/>
            <person name="Gruber M.A.M."/>
            <person name="Quinn O."/>
            <person name="Lovegrove M."/>
            <person name="Duncan E.J."/>
            <person name="Remnant E.J."/>
            <person name="Van Eeckhoven J."/>
            <person name="Graham B."/>
            <person name="Knapp R.A."/>
            <person name="Langford K.W."/>
            <person name="Kronenberg Z."/>
            <person name="Press M.O."/>
            <person name="Eacker S.M."/>
            <person name="Wilson-Rankin E.E."/>
            <person name="Purcell J."/>
            <person name="Lester P.J."/>
            <person name="Dearden P.K."/>
        </authorList>
    </citation>
    <scope>NUCLEOTIDE SEQUENCE</scope>
    <source>
        <strain evidence="2">Linc-1</strain>
    </source>
</reference>
<keyword evidence="3" id="KW-1185">Reference proteome</keyword>
<evidence type="ECO:0000256" key="1">
    <source>
        <dbReference type="SAM" id="MobiDB-lite"/>
    </source>
</evidence>
<evidence type="ECO:0000313" key="3">
    <source>
        <dbReference type="Proteomes" id="UP000617340"/>
    </source>
</evidence>
<proteinExistence type="predicted"/>
<feature type="compositionally biased region" description="Polar residues" evidence="1">
    <location>
        <begin position="47"/>
        <end position="62"/>
    </location>
</feature>
<feature type="region of interest" description="Disordered" evidence="1">
    <location>
        <begin position="1"/>
        <end position="90"/>
    </location>
</feature>